<sequence length="132" mass="14606">TVFEAEAAAMLLAAHLLATKEEVMFPATILADNQAAIKSTKTGHYLLMHLRLAIQEITTKECLARKSITLWWIAGHMKVEGNELADKEAKIAAKGPNFTSCLQELPPVLRKNLPHSVAALKQLHTARLKTLW</sequence>
<dbReference type="AlphaFoldDB" id="A0A0C3P831"/>
<feature type="non-terminal residue" evidence="1">
    <location>
        <position position="132"/>
    </location>
</feature>
<protein>
    <submittedName>
        <fullName evidence="1">Uncharacterized protein</fullName>
    </submittedName>
</protein>
<dbReference type="HOGENOM" id="CLU_000680_30_6_1"/>
<evidence type="ECO:0000313" key="2">
    <source>
        <dbReference type="Proteomes" id="UP000054217"/>
    </source>
</evidence>
<organism evidence="1 2">
    <name type="scientific">Pisolithus tinctorius Marx 270</name>
    <dbReference type="NCBI Taxonomy" id="870435"/>
    <lineage>
        <taxon>Eukaryota</taxon>
        <taxon>Fungi</taxon>
        <taxon>Dikarya</taxon>
        <taxon>Basidiomycota</taxon>
        <taxon>Agaricomycotina</taxon>
        <taxon>Agaricomycetes</taxon>
        <taxon>Agaricomycetidae</taxon>
        <taxon>Boletales</taxon>
        <taxon>Sclerodermatineae</taxon>
        <taxon>Pisolithaceae</taxon>
        <taxon>Pisolithus</taxon>
    </lineage>
</organism>
<proteinExistence type="predicted"/>
<feature type="non-terminal residue" evidence="1">
    <location>
        <position position="1"/>
    </location>
</feature>
<dbReference type="SUPFAM" id="SSF53098">
    <property type="entry name" value="Ribonuclease H-like"/>
    <property type="match status" value="1"/>
</dbReference>
<gene>
    <name evidence="1" type="ORF">M404DRAFT_98116</name>
</gene>
<reference evidence="2" key="2">
    <citation type="submission" date="2015-01" db="EMBL/GenBank/DDBJ databases">
        <title>Evolutionary Origins and Diversification of the Mycorrhizal Mutualists.</title>
        <authorList>
            <consortium name="DOE Joint Genome Institute"/>
            <consortium name="Mycorrhizal Genomics Consortium"/>
            <person name="Kohler A."/>
            <person name="Kuo A."/>
            <person name="Nagy L.G."/>
            <person name="Floudas D."/>
            <person name="Copeland A."/>
            <person name="Barry K.W."/>
            <person name="Cichocki N."/>
            <person name="Veneault-Fourrey C."/>
            <person name="LaButti K."/>
            <person name="Lindquist E.A."/>
            <person name="Lipzen A."/>
            <person name="Lundell T."/>
            <person name="Morin E."/>
            <person name="Murat C."/>
            <person name="Riley R."/>
            <person name="Ohm R."/>
            <person name="Sun H."/>
            <person name="Tunlid A."/>
            <person name="Henrissat B."/>
            <person name="Grigoriev I.V."/>
            <person name="Hibbett D.S."/>
            <person name="Martin F."/>
        </authorList>
    </citation>
    <scope>NUCLEOTIDE SEQUENCE [LARGE SCALE GENOMIC DNA]</scope>
    <source>
        <strain evidence="2">Marx 270</strain>
    </source>
</reference>
<dbReference type="Gene3D" id="3.30.420.10">
    <property type="entry name" value="Ribonuclease H-like superfamily/Ribonuclease H"/>
    <property type="match status" value="1"/>
</dbReference>
<name>A0A0C3P831_PISTI</name>
<evidence type="ECO:0000313" key="1">
    <source>
        <dbReference type="EMBL" id="KIO03634.1"/>
    </source>
</evidence>
<dbReference type="GO" id="GO:0003676">
    <property type="term" value="F:nucleic acid binding"/>
    <property type="evidence" value="ECO:0007669"/>
    <property type="project" value="InterPro"/>
</dbReference>
<accession>A0A0C3P831</accession>
<dbReference type="Proteomes" id="UP000054217">
    <property type="component" value="Unassembled WGS sequence"/>
</dbReference>
<reference evidence="1 2" key="1">
    <citation type="submission" date="2014-04" db="EMBL/GenBank/DDBJ databases">
        <authorList>
            <consortium name="DOE Joint Genome Institute"/>
            <person name="Kuo A."/>
            <person name="Kohler A."/>
            <person name="Costa M.D."/>
            <person name="Nagy L.G."/>
            <person name="Floudas D."/>
            <person name="Copeland A."/>
            <person name="Barry K.W."/>
            <person name="Cichocki N."/>
            <person name="Veneault-Fourrey C."/>
            <person name="LaButti K."/>
            <person name="Lindquist E.A."/>
            <person name="Lipzen A."/>
            <person name="Lundell T."/>
            <person name="Morin E."/>
            <person name="Murat C."/>
            <person name="Sun H."/>
            <person name="Tunlid A."/>
            <person name="Henrissat B."/>
            <person name="Grigoriev I.V."/>
            <person name="Hibbett D.S."/>
            <person name="Martin F."/>
            <person name="Nordberg H.P."/>
            <person name="Cantor M.N."/>
            <person name="Hua S.X."/>
        </authorList>
    </citation>
    <scope>NUCLEOTIDE SEQUENCE [LARGE SCALE GENOMIC DNA]</scope>
    <source>
        <strain evidence="1 2">Marx 270</strain>
    </source>
</reference>
<dbReference type="InterPro" id="IPR036397">
    <property type="entry name" value="RNaseH_sf"/>
</dbReference>
<dbReference type="InParanoid" id="A0A0C3P831"/>
<dbReference type="OrthoDB" id="3265515at2759"/>
<dbReference type="EMBL" id="KN831975">
    <property type="protein sequence ID" value="KIO03634.1"/>
    <property type="molecule type" value="Genomic_DNA"/>
</dbReference>
<keyword evidence="2" id="KW-1185">Reference proteome</keyword>
<dbReference type="InterPro" id="IPR012337">
    <property type="entry name" value="RNaseH-like_sf"/>
</dbReference>